<evidence type="ECO:0000313" key="3">
    <source>
        <dbReference type="EMBL" id="EGA67717.1"/>
    </source>
</evidence>
<dbReference type="InterPro" id="IPR036779">
    <property type="entry name" value="LysM_dom_sf"/>
</dbReference>
<dbReference type="SUPFAM" id="SSF54106">
    <property type="entry name" value="LysM domain"/>
    <property type="match status" value="1"/>
</dbReference>
<name>E8LNM7_9VIBR</name>
<evidence type="ECO:0000256" key="1">
    <source>
        <dbReference type="SAM" id="MobiDB-lite"/>
    </source>
</evidence>
<dbReference type="AlphaFoldDB" id="E8LNM7"/>
<dbReference type="InterPro" id="IPR018392">
    <property type="entry name" value="LysM"/>
</dbReference>
<dbReference type="STRING" id="945543.VIBR0546_06407"/>
<gene>
    <name evidence="3" type="ORF">VIBR0546_06407</name>
</gene>
<reference evidence="3 4" key="1">
    <citation type="journal article" date="2012" name="Int. J. Syst. Evol. Microbiol.">
        <title>Vibrio caribbeanicus sp. nov., isolated from the marine sponge Scleritoderma cyanea.</title>
        <authorList>
            <person name="Hoffmann M."/>
            <person name="Monday S.R."/>
            <person name="Allard M.W."/>
            <person name="Strain E.A."/>
            <person name="Whittaker P."/>
            <person name="Naum M."/>
            <person name="McCarthy P.J."/>
            <person name="Lopez J.V."/>
            <person name="Fischer M."/>
            <person name="Brown E.W."/>
        </authorList>
    </citation>
    <scope>NUCLEOTIDE SEQUENCE [LARGE SCALE GENOMIC DNA]</scope>
    <source>
        <strain evidence="3 4">LMG 20546</strain>
    </source>
</reference>
<protein>
    <submittedName>
        <fullName evidence="3">LysM domain protein</fullName>
    </submittedName>
</protein>
<dbReference type="eggNOG" id="COG1388">
    <property type="taxonomic scope" value="Bacteria"/>
</dbReference>
<dbReference type="PROSITE" id="PS51782">
    <property type="entry name" value="LYSM"/>
    <property type="match status" value="1"/>
</dbReference>
<feature type="domain" description="LysM" evidence="2">
    <location>
        <begin position="2"/>
        <end position="48"/>
    </location>
</feature>
<dbReference type="CDD" id="cd00118">
    <property type="entry name" value="LysM"/>
    <property type="match status" value="1"/>
</dbReference>
<accession>E8LNM7</accession>
<dbReference type="EMBL" id="AEVS01000004">
    <property type="protein sequence ID" value="EGA67717.1"/>
    <property type="molecule type" value="Genomic_DNA"/>
</dbReference>
<dbReference type="Pfam" id="PF01476">
    <property type="entry name" value="LysM"/>
    <property type="match status" value="1"/>
</dbReference>
<keyword evidence="4" id="KW-1185">Reference proteome</keyword>
<feature type="region of interest" description="Disordered" evidence="1">
    <location>
        <begin position="54"/>
        <end position="75"/>
    </location>
</feature>
<dbReference type="Proteomes" id="UP000004371">
    <property type="component" value="Unassembled WGS sequence"/>
</dbReference>
<proteinExistence type="predicted"/>
<dbReference type="RefSeq" id="WP_006877439.1">
    <property type="nucleotide sequence ID" value="NZ_AEVS01000004.1"/>
</dbReference>
<evidence type="ECO:0000313" key="4">
    <source>
        <dbReference type="Proteomes" id="UP000004371"/>
    </source>
</evidence>
<sequence length="841" mass="94270">MTTYTIKPGDTLLQIAIDQDVEYVDLLALNPQVQSDPNYIRAGDTLTLPKKVTIEEPEPDYSTEPPSKEPEPTCSGEVLSNPECMGIEVHDVLFFTGDAPTDYYCLTEEKQAKLKQEIQITDKLIQDYQTLLENAPSGDSIDANEMQQHALNKKAWLEQCVYAGAIKVDEQKSTVAGTAAQSTQQPKTQNYISSKIAELEKRRALVNIYVPHFSEQSTITVRDKVLADIDKEIAYWQALVKKPVTPESSNKQSVDLTKMNHKAFERTPAKRHVVEAWLVSENRLVYLRADFVERAKTSWKQNPVNTEVTRALEARDWQGLAQAFKEDIKKGINKDFDNGKLEAVFANWKADGWKAHEWKATQKFYDDNGEVIFATSQEAQLLRFAAQASVKSTIEPSEGKIDIGIGAEASFALAEGAVGLHRYFPYESGYTLELSYLDANKQPAVYPFGCFRAKVSLMLSCFVGAMTNGRIELTNQPDDNPGHQILLSPTVGMGTNKSGGVGVKGDIFGGAQIGGQVEGGLEWKAPPDIKLDKVFDFATLAKVGANGNIAVGAGAGWDFQLSLDDDGKFYFNCSGRLVFGPGASGGFGTAIDFEQLWQLAVILFKGLKATDYRILDNLHADVYQHLMRSSYMAFASDMITNPEEALKQAVMNTQKSINKWWDSRLDLWELESEKEKEALRLARRIVTKYRDVTGEVPFEELLPETVGIMLNTLVTTFYFSWEEKQETAIYILLLGAVKTWRRFEEIITRMNANGEKPSGGKQAEEKALFDNLARINAILDGEQQTSFNNWVLTLAQVNEINESNFAQMRPFAPRSGWSWNQKRDRVERQIARLNKNNGYYI</sequence>
<comment type="caution">
    <text evidence="3">The sequence shown here is derived from an EMBL/GenBank/DDBJ whole genome shotgun (WGS) entry which is preliminary data.</text>
</comment>
<organism evidence="3 4">
    <name type="scientific">Vibrio brasiliensis LMG 20546</name>
    <dbReference type="NCBI Taxonomy" id="945543"/>
    <lineage>
        <taxon>Bacteria</taxon>
        <taxon>Pseudomonadati</taxon>
        <taxon>Pseudomonadota</taxon>
        <taxon>Gammaproteobacteria</taxon>
        <taxon>Vibrionales</taxon>
        <taxon>Vibrionaceae</taxon>
        <taxon>Vibrio</taxon>
        <taxon>Vibrio oreintalis group</taxon>
    </lineage>
</organism>
<evidence type="ECO:0000259" key="2">
    <source>
        <dbReference type="PROSITE" id="PS51782"/>
    </source>
</evidence>
<dbReference type="Gene3D" id="3.10.350.10">
    <property type="entry name" value="LysM domain"/>
    <property type="match status" value="1"/>
</dbReference>
<dbReference type="SMART" id="SM00257">
    <property type="entry name" value="LysM"/>
    <property type="match status" value="1"/>
</dbReference>
<dbReference type="OrthoDB" id="5835015at2"/>